<dbReference type="InterPro" id="IPR036790">
    <property type="entry name" value="Frizzled_dom_sf"/>
</dbReference>
<feature type="transmembrane region" description="Helical" evidence="6">
    <location>
        <begin position="443"/>
        <end position="461"/>
    </location>
</feature>
<evidence type="ECO:0000256" key="2">
    <source>
        <dbReference type="ARBA" id="ARBA00022692"/>
    </source>
</evidence>
<dbReference type="Gene3D" id="1.10.2000.10">
    <property type="entry name" value="Frizzled cysteine-rich domain"/>
    <property type="match status" value="1"/>
</dbReference>
<dbReference type="SUPFAM" id="SSF103481">
    <property type="entry name" value="Multidrug resistance efflux transporter EmrE"/>
    <property type="match status" value="1"/>
</dbReference>
<feature type="transmembrane region" description="Helical" evidence="6">
    <location>
        <begin position="242"/>
        <end position="261"/>
    </location>
</feature>
<dbReference type="InterPro" id="IPR008521">
    <property type="entry name" value="Mg_trans_NIPA"/>
</dbReference>
<evidence type="ECO:0000256" key="3">
    <source>
        <dbReference type="ARBA" id="ARBA00022989"/>
    </source>
</evidence>
<keyword evidence="4 6" id="KW-0472">Membrane</keyword>
<keyword evidence="2 6" id="KW-0812">Transmembrane</keyword>
<evidence type="ECO:0000256" key="4">
    <source>
        <dbReference type="ARBA" id="ARBA00023136"/>
    </source>
</evidence>
<dbReference type="Pfam" id="PF05653">
    <property type="entry name" value="Mg_trans_NIPA"/>
    <property type="match status" value="2"/>
</dbReference>
<evidence type="ECO:0000313" key="9">
    <source>
        <dbReference type="Proteomes" id="UP001165065"/>
    </source>
</evidence>
<dbReference type="Proteomes" id="UP001165065">
    <property type="component" value="Unassembled WGS sequence"/>
</dbReference>
<protein>
    <recommendedName>
        <fullName evidence="10">FZ domain-containing protein</fullName>
    </recommendedName>
</protein>
<feature type="transmembrane region" description="Helical" evidence="6">
    <location>
        <begin position="499"/>
        <end position="522"/>
    </location>
</feature>
<keyword evidence="9" id="KW-1185">Reference proteome</keyword>
<name>A0A9W7LBI1_9STRA</name>
<feature type="transmembrane region" description="Helical" evidence="6">
    <location>
        <begin position="401"/>
        <end position="423"/>
    </location>
</feature>
<evidence type="ECO:0000256" key="7">
    <source>
        <dbReference type="SAM" id="SignalP"/>
    </source>
</evidence>
<evidence type="ECO:0000256" key="5">
    <source>
        <dbReference type="SAM" id="MobiDB-lite"/>
    </source>
</evidence>
<sequence length="587" mass="63842">MLSAVFLLPLFLNPTEAFSEPGGSFVRLLTSSRQLSQCELSCGVPDQNLPYCGSVITYSVCQTAPQWHAMDDAFSTSMATLGLDADEILAQANEGDACAESILNLHCKNLFPACEIGTEVRPLCESACEAVLEKCEGSKFSLPPTMCDDMLELSSSAQCVGLSYIGANHVLWIAGFSIGLAFSFLAALGLNLQKLSMNREALKPEASRRPTIKQPLWVIGLSLITSGSLLDFVAFGMAPQSLLAPLGALSLVWNLLIAPLFNSEKLTRQNMVATCIIIFGTLLTVIFAAHSTPTYTLDDLMSLYTKPVMICYMILVVSFLVTMATRLKKIEEAIEEEEGDGIEAAALVDAMESGKDETPSTPSKRKKLKNSTYDLTKMAMKVDKSAIVLDKNHVHTEMNRIVCYGGLAGCFGGLSVLLAKSTAELVKNVMTGSEAGAFDHPQPYLIVLCMAMCLLSQITILNSGLSKFNALLMVPVYQSFWNMFSTLGGIVYFQEYRDLHTFPAIFFLTGILTTLGGVFYLLKERVDNIETPEGVYEKVDGGDDDDRASIGTASVEENPNEDHGLEWLMDGDKPGLQRRSDDGVELT</sequence>
<feature type="transmembrane region" description="Helical" evidence="6">
    <location>
        <begin position="170"/>
        <end position="190"/>
    </location>
</feature>
<comment type="subcellular location">
    <subcellularLocation>
        <location evidence="1">Membrane</location>
        <topology evidence="1">Multi-pass membrane protein</topology>
    </subcellularLocation>
</comment>
<keyword evidence="7" id="KW-0732">Signal</keyword>
<evidence type="ECO:0008006" key="10">
    <source>
        <dbReference type="Google" id="ProtNLM"/>
    </source>
</evidence>
<gene>
    <name evidence="8" type="ORF">TrCOL_g10396</name>
</gene>
<accession>A0A9W7LBI1</accession>
<feature type="compositionally biased region" description="Basic and acidic residues" evidence="5">
    <location>
        <begin position="560"/>
        <end position="587"/>
    </location>
</feature>
<dbReference type="PANTHER" id="PTHR12570">
    <property type="match status" value="1"/>
</dbReference>
<reference evidence="9" key="1">
    <citation type="journal article" date="2023" name="Commun. Biol.">
        <title>Genome analysis of Parmales, the sister group of diatoms, reveals the evolutionary specialization of diatoms from phago-mixotrophs to photoautotrophs.</title>
        <authorList>
            <person name="Ban H."/>
            <person name="Sato S."/>
            <person name="Yoshikawa S."/>
            <person name="Yamada K."/>
            <person name="Nakamura Y."/>
            <person name="Ichinomiya M."/>
            <person name="Sato N."/>
            <person name="Blanc-Mathieu R."/>
            <person name="Endo H."/>
            <person name="Kuwata A."/>
            <person name="Ogata H."/>
        </authorList>
    </citation>
    <scope>NUCLEOTIDE SEQUENCE [LARGE SCALE GENOMIC DNA]</scope>
</reference>
<feature type="chain" id="PRO_5040739564" description="FZ domain-containing protein" evidence="7">
    <location>
        <begin position="18"/>
        <end position="587"/>
    </location>
</feature>
<feature type="transmembrane region" description="Helical" evidence="6">
    <location>
        <begin position="468"/>
        <end position="493"/>
    </location>
</feature>
<proteinExistence type="predicted"/>
<dbReference type="GO" id="GO:0016020">
    <property type="term" value="C:membrane"/>
    <property type="evidence" value="ECO:0007669"/>
    <property type="project" value="UniProtKB-SubCell"/>
</dbReference>
<keyword evidence="3 6" id="KW-1133">Transmembrane helix</keyword>
<evidence type="ECO:0000256" key="1">
    <source>
        <dbReference type="ARBA" id="ARBA00004141"/>
    </source>
</evidence>
<dbReference type="AlphaFoldDB" id="A0A9W7LBI1"/>
<feature type="signal peptide" evidence="7">
    <location>
        <begin position="1"/>
        <end position="17"/>
    </location>
</feature>
<dbReference type="PANTHER" id="PTHR12570:SF9">
    <property type="entry name" value="MAGNESIUM TRANSPORTER NIPA8-RELATED"/>
    <property type="match status" value="1"/>
</dbReference>
<dbReference type="GO" id="GO:0015095">
    <property type="term" value="F:magnesium ion transmembrane transporter activity"/>
    <property type="evidence" value="ECO:0007669"/>
    <property type="project" value="InterPro"/>
</dbReference>
<feature type="region of interest" description="Disordered" evidence="5">
    <location>
        <begin position="535"/>
        <end position="587"/>
    </location>
</feature>
<comment type="caution">
    <text evidence="8">The sequence shown here is derived from an EMBL/GenBank/DDBJ whole genome shotgun (WGS) entry which is preliminary data.</text>
</comment>
<organism evidence="8 9">
    <name type="scientific">Triparma columacea</name>
    <dbReference type="NCBI Taxonomy" id="722753"/>
    <lineage>
        <taxon>Eukaryota</taxon>
        <taxon>Sar</taxon>
        <taxon>Stramenopiles</taxon>
        <taxon>Ochrophyta</taxon>
        <taxon>Bolidophyceae</taxon>
        <taxon>Parmales</taxon>
        <taxon>Triparmaceae</taxon>
        <taxon>Triparma</taxon>
    </lineage>
</organism>
<dbReference type="InterPro" id="IPR037185">
    <property type="entry name" value="EmrE-like"/>
</dbReference>
<evidence type="ECO:0000256" key="6">
    <source>
        <dbReference type="SAM" id="Phobius"/>
    </source>
</evidence>
<dbReference type="OrthoDB" id="165382at2759"/>
<evidence type="ECO:0000313" key="8">
    <source>
        <dbReference type="EMBL" id="GMI44529.1"/>
    </source>
</evidence>
<feature type="transmembrane region" description="Helical" evidence="6">
    <location>
        <begin position="273"/>
        <end position="291"/>
    </location>
</feature>
<feature type="transmembrane region" description="Helical" evidence="6">
    <location>
        <begin position="303"/>
        <end position="321"/>
    </location>
</feature>
<feature type="transmembrane region" description="Helical" evidence="6">
    <location>
        <begin position="216"/>
        <end position="236"/>
    </location>
</feature>
<dbReference type="EMBL" id="BRYA01000219">
    <property type="protein sequence ID" value="GMI44529.1"/>
    <property type="molecule type" value="Genomic_DNA"/>
</dbReference>